<feature type="region of interest" description="Disordered" evidence="1">
    <location>
        <begin position="538"/>
        <end position="558"/>
    </location>
</feature>
<feature type="compositionally biased region" description="Basic and acidic residues" evidence="1">
    <location>
        <begin position="185"/>
        <end position="209"/>
    </location>
</feature>
<feature type="compositionally biased region" description="Basic and acidic residues" evidence="1">
    <location>
        <begin position="298"/>
        <end position="310"/>
    </location>
</feature>
<dbReference type="EMBL" id="MCGT01000004">
    <property type="protein sequence ID" value="ORX60588.1"/>
    <property type="molecule type" value="Genomic_DNA"/>
</dbReference>
<reference evidence="2 3" key="1">
    <citation type="submission" date="2016-07" db="EMBL/GenBank/DDBJ databases">
        <title>Pervasive Adenine N6-methylation of Active Genes in Fungi.</title>
        <authorList>
            <consortium name="DOE Joint Genome Institute"/>
            <person name="Mondo S.J."/>
            <person name="Dannebaum R.O."/>
            <person name="Kuo R.C."/>
            <person name="Labutti K."/>
            <person name="Haridas S."/>
            <person name="Kuo A."/>
            <person name="Salamov A."/>
            <person name="Ahrendt S.R."/>
            <person name="Lipzen A."/>
            <person name="Sullivan W."/>
            <person name="Andreopoulos W.B."/>
            <person name="Clum A."/>
            <person name="Lindquist E."/>
            <person name="Daum C."/>
            <person name="Ramamoorthy G.K."/>
            <person name="Gryganskyi A."/>
            <person name="Culley D."/>
            <person name="Magnuson J.K."/>
            <person name="James T.Y."/>
            <person name="O'Malley M.A."/>
            <person name="Stajich J.E."/>
            <person name="Spatafora J.W."/>
            <person name="Visel A."/>
            <person name="Grigoriev I.V."/>
        </authorList>
    </citation>
    <scope>NUCLEOTIDE SEQUENCE [LARGE SCALE GENOMIC DNA]</scope>
    <source>
        <strain evidence="2 3">NRRL 3301</strain>
    </source>
</reference>
<feature type="region of interest" description="Disordered" evidence="1">
    <location>
        <begin position="227"/>
        <end position="401"/>
    </location>
</feature>
<feature type="compositionally biased region" description="Low complexity" evidence="1">
    <location>
        <begin position="477"/>
        <end position="493"/>
    </location>
</feature>
<dbReference type="Proteomes" id="UP000242146">
    <property type="component" value="Unassembled WGS sequence"/>
</dbReference>
<feature type="compositionally biased region" description="Low complexity" evidence="1">
    <location>
        <begin position="252"/>
        <end position="264"/>
    </location>
</feature>
<name>A0A1X2GU97_9FUNG</name>
<feature type="region of interest" description="Disordered" evidence="1">
    <location>
        <begin position="573"/>
        <end position="616"/>
    </location>
</feature>
<feature type="compositionally biased region" description="Low complexity" evidence="1">
    <location>
        <begin position="329"/>
        <end position="340"/>
    </location>
</feature>
<comment type="caution">
    <text evidence="2">The sequence shown here is derived from an EMBL/GenBank/DDBJ whole genome shotgun (WGS) entry which is preliminary data.</text>
</comment>
<protein>
    <submittedName>
        <fullName evidence="2">Uncharacterized protein</fullName>
    </submittedName>
</protein>
<evidence type="ECO:0000313" key="2">
    <source>
        <dbReference type="EMBL" id="ORX60588.1"/>
    </source>
</evidence>
<feature type="compositionally biased region" description="Low complexity" evidence="1">
    <location>
        <begin position="313"/>
        <end position="322"/>
    </location>
</feature>
<feature type="compositionally biased region" description="Basic residues" evidence="1">
    <location>
        <begin position="503"/>
        <end position="520"/>
    </location>
</feature>
<accession>A0A1X2GU97</accession>
<gene>
    <name evidence="2" type="ORF">DM01DRAFT_1332720</name>
</gene>
<feature type="compositionally biased region" description="Acidic residues" evidence="1">
    <location>
        <begin position="426"/>
        <end position="456"/>
    </location>
</feature>
<evidence type="ECO:0000256" key="1">
    <source>
        <dbReference type="SAM" id="MobiDB-lite"/>
    </source>
</evidence>
<feature type="region of interest" description="Disordered" evidence="1">
    <location>
        <begin position="468"/>
        <end position="522"/>
    </location>
</feature>
<organism evidence="2 3">
    <name type="scientific">Hesseltinella vesiculosa</name>
    <dbReference type="NCBI Taxonomy" id="101127"/>
    <lineage>
        <taxon>Eukaryota</taxon>
        <taxon>Fungi</taxon>
        <taxon>Fungi incertae sedis</taxon>
        <taxon>Mucoromycota</taxon>
        <taxon>Mucoromycotina</taxon>
        <taxon>Mucoromycetes</taxon>
        <taxon>Mucorales</taxon>
        <taxon>Cunninghamellaceae</taxon>
        <taxon>Hesseltinella</taxon>
    </lineage>
</organism>
<proteinExistence type="predicted"/>
<sequence length="616" mass="69067">MYDTALESPPGSLATFDSNSLNTSLAFANPITQVHSHQPPDVAPLIQPKLKVTQPHPAKPAQPHLLGRRSLQQLMPSSSTTTPASDRLPPQLLDLTQSTISSSSHASTATHLTQLPLHPQPSVPHLHLQPSAVPASDSSETVTPAGTIVNVALASLSTAEQQQEIELLRQEVQNVLLQTAMERKEFQRKEQEHRERTRRMQEEINRTNDKVMFLTSKHQSFLPKDAADDALAGPDRPQPSTSTSHQRAARPRSNSQHSQSLSRSNSKHSQHLSLSPAAALQKQPHASPAVSATFERPQSSRDRQRPHAEDDTPPSGSISRQSSGRRSRSSASGSLRAPPSHVHGPSFQHTPNLQPKPAPRRLRSKSTEPPLRPHPMEQAVHLQQRPMARPRSNSGGLVFPAGAMRSQSVGDYEYFYSDPPHRPDFDTSDPESSVLDEEDDDLDDDGTMDDESEEMEDQDYLNRMYYTHHAPPHGMLPPRSSSQQRQRQPRSSPFHYDTSFPPRRMRQPGRHHPPPLHMHHGMPMLPPYLSPRYMHPSDSPAYHPVPRSRPSSRHDMAPPPPFAYDPAMSFYPMMPPGRGRRRPSPVIPHDPLDNDYGRQRHPQPIPTYRHWHPDDY</sequence>
<evidence type="ECO:0000313" key="3">
    <source>
        <dbReference type="Proteomes" id="UP000242146"/>
    </source>
</evidence>
<dbReference type="AlphaFoldDB" id="A0A1X2GU97"/>
<feature type="region of interest" description="Disordered" evidence="1">
    <location>
        <begin position="413"/>
        <end position="456"/>
    </location>
</feature>
<keyword evidence="3" id="KW-1185">Reference proteome</keyword>
<feature type="region of interest" description="Disordered" evidence="1">
    <location>
        <begin position="115"/>
        <end position="141"/>
    </location>
</feature>
<feature type="region of interest" description="Disordered" evidence="1">
    <location>
        <begin position="185"/>
        <end position="211"/>
    </location>
</feature>